<comment type="similarity">
    <text evidence="1">Belongs to the complex I 30 kDa subunit family.</text>
</comment>
<dbReference type="Proteomes" id="UP001596409">
    <property type="component" value="Unassembled WGS sequence"/>
</dbReference>
<protein>
    <submittedName>
        <fullName evidence="4">NADH-quinone oxidoreductase subunit C</fullName>
        <ecNumber evidence="4">1.6.5.9</ecNumber>
    </submittedName>
</protein>
<proteinExistence type="inferred from homology"/>
<dbReference type="InterPro" id="IPR037232">
    <property type="entry name" value="NADH_quin_OxRdtase_su_C/D-like"/>
</dbReference>
<gene>
    <name evidence="4" type="ORF">ACFQMH_13585</name>
</gene>
<dbReference type="Gene3D" id="3.30.460.80">
    <property type="entry name" value="NADH:ubiquinone oxidoreductase, 30kDa subunit"/>
    <property type="match status" value="1"/>
</dbReference>
<keyword evidence="5" id="KW-1185">Reference proteome</keyword>
<dbReference type="InterPro" id="IPR001268">
    <property type="entry name" value="NADH_UbQ_OxRdtase_30kDa_su"/>
</dbReference>
<dbReference type="EC" id="1.6.5.9" evidence="4"/>
<dbReference type="RefSeq" id="WP_189876039.1">
    <property type="nucleotide sequence ID" value="NZ_BMWA01000019.1"/>
</dbReference>
<evidence type="ECO:0000259" key="3">
    <source>
        <dbReference type="Pfam" id="PF00329"/>
    </source>
</evidence>
<accession>A0ABW2E279</accession>
<dbReference type="GO" id="GO:0050136">
    <property type="term" value="F:NADH dehydrogenase (quinone) (non-electrogenic) activity"/>
    <property type="evidence" value="ECO:0007669"/>
    <property type="project" value="UniProtKB-EC"/>
</dbReference>
<feature type="compositionally biased region" description="Low complexity" evidence="2">
    <location>
        <begin position="261"/>
        <end position="293"/>
    </location>
</feature>
<evidence type="ECO:0000256" key="2">
    <source>
        <dbReference type="SAM" id="MobiDB-lite"/>
    </source>
</evidence>
<feature type="compositionally biased region" description="Basic and acidic residues" evidence="2">
    <location>
        <begin position="205"/>
        <end position="218"/>
    </location>
</feature>
<dbReference type="EMBL" id="JBHSYM010000026">
    <property type="protein sequence ID" value="MFC7012725.1"/>
    <property type="molecule type" value="Genomic_DNA"/>
</dbReference>
<evidence type="ECO:0000313" key="5">
    <source>
        <dbReference type="Proteomes" id="UP001596409"/>
    </source>
</evidence>
<feature type="compositionally biased region" description="Low complexity" evidence="2">
    <location>
        <begin position="301"/>
        <end position="323"/>
    </location>
</feature>
<feature type="compositionally biased region" description="Basic and acidic residues" evidence="2">
    <location>
        <begin position="417"/>
        <end position="454"/>
    </location>
</feature>
<feature type="compositionally biased region" description="Pro residues" evidence="2">
    <location>
        <begin position="363"/>
        <end position="373"/>
    </location>
</feature>
<feature type="compositionally biased region" description="Low complexity" evidence="2">
    <location>
        <begin position="223"/>
        <end position="254"/>
    </location>
</feature>
<dbReference type="SUPFAM" id="SSF143243">
    <property type="entry name" value="Nqo5-like"/>
    <property type="match status" value="1"/>
</dbReference>
<feature type="domain" description="NADH:ubiquinone oxidoreductase 30kDa subunit" evidence="3">
    <location>
        <begin position="30"/>
        <end position="148"/>
    </location>
</feature>
<name>A0ABW2E279_9ACTN</name>
<dbReference type="PANTHER" id="PTHR10884">
    <property type="entry name" value="NADH DEHYDROGENASE UBIQUINONE IRON-SULFUR PROTEIN 3"/>
    <property type="match status" value="1"/>
</dbReference>
<keyword evidence="4" id="KW-0560">Oxidoreductase</keyword>
<sequence>MTAVGWLPADAEELFGTDATAEESYDVLTVDVPPAAWISALETARDRLGCTYFDWLSAVDEPGTGFRVAAHVAALSPVRRLLLRTTVPHESPVLPTAVAVYAGAAWHERETHEMFGVVFEGHPALDHLLLPEGFEGHPLRKDFVLAARVAKAWPGAKEPGESDHGGPRRRQMLPPGVPDPNEWGPLKGQLPPAPARPARGAARAAGDRPARAAGERPVRRTRTAAQATPDAEAPATARRSRTAAEGSVSQAAPDAQPPSSTPSATRRARSASEGSASQRTGGAAAAAQDTGEQGPTGQDTAPSGAPAARRARSAAEGSASQRAGSGGAAGARSAAENSVSRRTASDEGPSGDGGETDVSPAAPKAPKPAPTAPRSPDAPWHHARPAFDEPAAETQREPEPRRADEAQPEARGGQQGRESRDGQDGRDAQEDRDGQDGGDAQEDRDGQDGRHGQDDPTAQDTEDRQDPQDRQNPPGGPQ</sequence>
<organism evidence="4 5">
    <name type="scientific">Streptomyces viridiviolaceus</name>
    <dbReference type="NCBI Taxonomy" id="68282"/>
    <lineage>
        <taxon>Bacteria</taxon>
        <taxon>Bacillati</taxon>
        <taxon>Actinomycetota</taxon>
        <taxon>Actinomycetes</taxon>
        <taxon>Kitasatosporales</taxon>
        <taxon>Streptomycetaceae</taxon>
        <taxon>Streptomyces</taxon>
    </lineage>
</organism>
<comment type="caution">
    <text evidence="4">The sequence shown here is derived from an EMBL/GenBank/DDBJ whole genome shotgun (WGS) entry which is preliminary data.</text>
</comment>
<feature type="region of interest" description="Disordered" evidence="2">
    <location>
        <begin position="154"/>
        <end position="478"/>
    </location>
</feature>
<evidence type="ECO:0000313" key="4">
    <source>
        <dbReference type="EMBL" id="MFC7012725.1"/>
    </source>
</evidence>
<reference evidence="5" key="1">
    <citation type="journal article" date="2019" name="Int. J. Syst. Evol. Microbiol.">
        <title>The Global Catalogue of Microorganisms (GCM) 10K type strain sequencing project: providing services to taxonomists for standard genome sequencing and annotation.</title>
        <authorList>
            <consortium name="The Broad Institute Genomics Platform"/>
            <consortium name="The Broad Institute Genome Sequencing Center for Infectious Disease"/>
            <person name="Wu L."/>
            <person name="Ma J."/>
        </authorList>
    </citation>
    <scope>NUCLEOTIDE SEQUENCE [LARGE SCALE GENOMIC DNA]</scope>
    <source>
        <strain evidence="5">JCM 4855</strain>
    </source>
</reference>
<dbReference type="Pfam" id="PF00329">
    <property type="entry name" value="Complex1_30kDa"/>
    <property type="match status" value="1"/>
</dbReference>
<evidence type="ECO:0000256" key="1">
    <source>
        <dbReference type="ARBA" id="ARBA00007569"/>
    </source>
</evidence>
<feature type="compositionally biased region" description="Basic and acidic residues" evidence="2">
    <location>
        <begin position="394"/>
        <end position="405"/>
    </location>
</feature>
<dbReference type="PANTHER" id="PTHR10884:SF14">
    <property type="entry name" value="NADH DEHYDROGENASE [UBIQUINONE] IRON-SULFUR PROTEIN 3, MITOCHONDRIAL"/>
    <property type="match status" value="1"/>
</dbReference>